<dbReference type="AlphaFoldDB" id="A0A3M2L2Z7"/>
<keyword evidence="2" id="KW-1185">Reference proteome</keyword>
<name>A0A3M2L2Z7_9NOCA</name>
<evidence type="ECO:0000313" key="2">
    <source>
        <dbReference type="Proteomes" id="UP000279275"/>
    </source>
</evidence>
<dbReference type="EMBL" id="RFFH01000006">
    <property type="protein sequence ID" value="RMI31764.1"/>
    <property type="molecule type" value="Genomic_DNA"/>
</dbReference>
<comment type="caution">
    <text evidence="1">The sequence shown here is derived from an EMBL/GenBank/DDBJ whole genome shotgun (WGS) entry which is preliminary data.</text>
</comment>
<sequence>MHAKTFRVRTETAVRCARHYQGVGDSLQQFLIAADLGQVPGTTTPARLNAPALPTPLAPALPTLRDDPAEATDFAGLTAHHAHTTSAPHAVLTIQRSVYRMAAAYLRAGGANAEADRMNRLALSTTTD</sequence>
<protein>
    <submittedName>
        <fullName evidence="1">Uncharacterized protein</fullName>
    </submittedName>
</protein>
<organism evidence="1 2">
    <name type="scientific">Nocardia stercoris</name>
    <dbReference type="NCBI Taxonomy" id="2483361"/>
    <lineage>
        <taxon>Bacteria</taxon>
        <taxon>Bacillati</taxon>
        <taxon>Actinomycetota</taxon>
        <taxon>Actinomycetes</taxon>
        <taxon>Mycobacteriales</taxon>
        <taxon>Nocardiaceae</taxon>
        <taxon>Nocardia</taxon>
    </lineage>
</organism>
<reference evidence="1 2" key="1">
    <citation type="submission" date="2018-10" db="EMBL/GenBank/DDBJ databases">
        <title>Isolation from cow dung.</title>
        <authorList>
            <person name="Ling L."/>
        </authorList>
    </citation>
    <scope>NUCLEOTIDE SEQUENCE [LARGE SCALE GENOMIC DNA]</scope>
    <source>
        <strain evidence="1 2">NEAU-LL90</strain>
    </source>
</reference>
<accession>A0A3M2L2Z7</accession>
<gene>
    <name evidence="1" type="ORF">EBN03_16350</name>
</gene>
<proteinExistence type="predicted"/>
<dbReference type="Proteomes" id="UP000279275">
    <property type="component" value="Unassembled WGS sequence"/>
</dbReference>
<evidence type="ECO:0000313" key="1">
    <source>
        <dbReference type="EMBL" id="RMI31764.1"/>
    </source>
</evidence>